<dbReference type="Pfam" id="PF04851">
    <property type="entry name" value="ResIII"/>
    <property type="match status" value="1"/>
</dbReference>
<dbReference type="Pfam" id="PF00271">
    <property type="entry name" value="Helicase_C"/>
    <property type="match status" value="1"/>
</dbReference>
<keyword evidence="13 18" id="KW-0694">RNA-binding</keyword>
<dbReference type="RefSeq" id="XP_056790968.1">
    <property type="nucleotide sequence ID" value="XM_056933427.1"/>
</dbReference>
<keyword evidence="5" id="KW-0479">Metal-binding</keyword>
<dbReference type="Proteomes" id="UP001148312">
    <property type="component" value="Unassembled WGS sequence"/>
</dbReference>
<evidence type="ECO:0000256" key="17">
    <source>
        <dbReference type="ARBA" id="ARBA00035116"/>
    </source>
</evidence>
<dbReference type="GeneID" id="81623676"/>
<evidence type="ECO:0000259" key="24">
    <source>
        <dbReference type="PROSITE" id="PS51327"/>
    </source>
</evidence>
<dbReference type="SMART" id="SM00487">
    <property type="entry name" value="DEXDc"/>
    <property type="match status" value="1"/>
</dbReference>
<dbReference type="Gene3D" id="3.30.160.380">
    <property type="entry name" value="Dicer dimerisation domain"/>
    <property type="match status" value="1"/>
</dbReference>
<keyword evidence="9" id="KW-0347">Helicase</keyword>
<evidence type="ECO:0000256" key="5">
    <source>
        <dbReference type="ARBA" id="ARBA00022723"/>
    </source>
</evidence>
<keyword evidence="26" id="KW-1185">Reference proteome</keyword>
<dbReference type="SUPFAM" id="SSF69065">
    <property type="entry name" value="RNase III domain-like"/>
    <property type="match status" value="2"/>
</dbReference>
<dbReference type="GO" id="GO:0005737">
    <property type="term" value="C:cytoplasm"/>
    <property type="evidence" value="ECO:0007669"/>
    <property type="project" value="TreeGrafter"/>
</dbReference>
<dbReference type="PROSITE" id="PS51327">
    <property type="entry name" value="DICER_DSRBF"/>
    <property type="match status" value="1"/>
</dbReference>
<evidence type="ECO:0000313" key="25">
    <source>
        <dbReference type="EMBL" id="KAJ5488935.1"/>
    </source>
</evidence>
<dbReference type="GO" id="GO:0003723">
    <property type="term" value="F:RNA binding"/>
    <property type="evidence" value="ECO:0007669"/>
    <property type="project" value="UniProtKB-UniRule"/>
</dbReference>
<dbReference type="GO" id="GO:0046872">
    <property type="term" value="F:metal ion binding"/>
    <property type="evidence" value="ECO:0007669"/>
    <property type="project" value="UniProtKB-KW"/>
</dbReference>
<dbReference type="PROSITE" id="PS50142">
    <property type="entry name" value="RNASE_3_2"/>
    <property type="match status" value="2"/>
</dbReference>
<dbReference type="GO" id="GO:0004386">
    <property type="term" value="F:helicase activity"/>
    <property type="evidence" value="ECO:0007669"/>
    <property type="project" value="UniProtKB-KW"/>
</dbReference>
<keyword evidence="15" id="KW-0464">Manganese</keyword>
<feature type="domain" description="Dicer dsRNA-binding fold" evidence="24">
    <location>
        <begin position="623"/>
        <end position="725"/>
    </location>
</feature>
<keyword evidence="11" id="KW-0067">ATP-binding</keyword>
<dbReference type="InterPro" id="IPR056755">
    <property type="entry name" value="DSRM_2"/>
</dbReference>
<evidence type="ECO:0000256" key="6">
    <source>
        <dbReference type="ARBA" id="ARBA00022737"/>
    </source>
</evidence>
<keyword evidence="14" id="KW-0051">Antiviral defense</keyword>
<gene>
    <name evidence="25" type="ORF">N7539_003825</name>
</gene>
<comment type="cofactor">
    <cofactor evidence="2">
        <name>Mg(2+)</name>
        <dbReference type="ChEBI" id="CHEBI:18420"/>
    </cofactor>
</comment>
<feature type="region of interest" description="Disordered" evidence="19">
    <location>
        <begin position="376"/>
        <end position="396"/>
    </location>
</feature>
<dbReference type="PROSITE" id="PS00517">
    <property type="entry name" value="RNASE_3_1"/>
    <property type="match status" value="2"/>
</dbReference>
<dbReference type="InterPro" id="IPR001650">
    <property type="entry name" value="Helicase_C-like"/>
</dbReference>
<dbReference type="SMART" id="SM00490">
    <property type="entry name" value="HELICc"/>
    <property type="match status" value="1"/>
</dbReference>
<dbReference type="PANTHER" id="PTHR14950">
    <property type="entry name" value="DICER-RELATED"/>
    <property type="match status" value="1"/>
</dbReference>
<comment type="similarity">
    <text evidence="17 18">Belongs to the helicase family. Dicer subfamily.</text>
</comment>
<dbReference type="InterPro" id="IPR036389">
    <property type="entry name" value="RNase_III_sf"/>
</dbReference>
<evidence type="ECO:0000256" key="3">
    <source>
        <dbReference type="ARBA" id="ARBA00020797"/>
    </source>
</evidence>
<keyword evidence="10" id="KW-0862">Zinc</keyword>
<dbReference type="CDD" id="cd18034">
    <property type="entry name" value="DEXHc_dicer"/>
    <property type="match status" value="1"/>
</dbReference>
<dbReference type="GO" id="GO:0005524">
    <property type="term" value="F:ATP binding"/>
    <property type="evidence" value="ECO:0007669"/>
    <property type="project" value="UniProtKB-KW"/>
</dbReference>
<evidence type="ECO:0000256" key="2">
    <source>
        <dbReference type="ARBA" id="ARBA00001946"/>
    </source>
</evidence>
<dbReference type="GO" id="GO:0005634">
    <property type="term" value="C:nucleus"/>
    <property type="evidence" value="ECO:0007669"/>
    <property type="project" value="TreeGrafter"/>
</dbReference>
<dbReference type="GO" id="GO:0030422">
    <property type="term" value="P:siRNA processing"/>
    <property type="evidence" value="ECO:0007669"/>
    <property type="project" value="TreeGrafter"/>
</dbReference>
<dbReference type="InterPro" id="IPR006935">
    <property type="entry name" value="Helicase/UvrB_N"/>
</dbReference>
<keyword evidence="7" id="KW-0547">Nucleotide-binding</keyword>
<dbReference type="FunFam" id="1.10.1520.10:FF:000026">
    <property type="entry name" value="Dicer-like protein 1"/>
    <property type="match status" value="1"/>
</dbReference>
<feature type="domain" description="PAZ" evidence="21">
    <location>
        <begin position="876"/>
        <end position="1006"/>
    </location>
</feature>
<feature type="domain" description="Helicase ATP-binding" evidence="22">
    <location>
        <begin position="104"/>
        <end position="285"/>
    </location>
</feature>
<protein>
    <recommendedName>
        <fullName evidence="3">Dicer-like protein 1</fullName>
    </recommendedName>
</protein>
<dbReference type="GO" id="GO:0004525">
    <property type="term" value="F:ribonuclease III activity"/>
    <property type="evidence" value="ECO:0007669"/>
    <property type="project" value="InterPro"/>
</dbReference>
<evidence type="ECO:0000256" key="15">
    <source>
        <dbReference type="ARBA" id="ARBA00023211"/>
    </source>
</evidence>
<dbReference type="GO" id="GO:0003677">
    <property type="term" value="F:DNA binding"/>
    <property type="evidence" value="ECO:0007669"/>
    <property type="project" value="InterPro"/>
</dbReference>
<dbReference type="Pfam" id="PF03368">
    <property type="entry name" value="Dicer_dimer"/>
    <property type="match status" value="1"/>
</dbReference>
<evidence type="ECO:0000256" key="9">
    <source>
        <dbReference type="ARBA" id="ARBA00022806"/>
    </source>
</evidence>
<name>A0A9X0BXN1_9EURO</name>
<evidence type="ECO:0000256" key="8">
    <source>
        <dbReference type="ARBA" id="ARBA00022801"/>
    </source>
</evidence>
<reference evidence="25" key="1">
    <citation type="submission" date="2022-12" db="EMBL/GenBank/DDBJ databases">
        <authorList>
            <person name="Petersen C."/>
        </authorList>
    </citation>
    <scope>NUCLEOTIDE SEQUENCE</scope>
    <source>
        <strain evidence="25">IBT 30728</strain>
    </source>
</reference>
<feature type="domain" description="Helicase C-terminal" evidence="23">
    <location>
        <begin position="427"/>
        <end position="588"/>
    </location>
</feature>
<dbReference type="PROSITE" id="PS50821">
    <property type="entry name" value="PAZ"/>
    <property type="match status" value="1"/>
</dbReference>
<dbReference type="EMBL" id="JAPWDQ010000004">
    <property type="protein sequence ID" value="KAJ5488935.1"/>
    <property type="molecule type" value="Genomic_DNA"/>
</dbReference>
<dbReference type="InterPro" id="IPR038248">
    <property type="entry name" value="Dicer_dimer_sf"/>
</dbReference>
<comment type="cofactor">
    <cofactor evidence="1">
        <name>Mn(2+)</name>
        <dbReference type="ChEBI" id="CHEBI:29035"/>
    </cofactor>
</comment>
<dbReference type="Gene3D" id="3.40.50.300">
    <property type="entry name" value="P-loop containing nucleotide triphosphate hydrolases"/>
    <property type="match status" value="2"/>
</dbReference>
<dbReference type="SUPFAM" id="SSF52540">
    <property type="entry name" value="P-loop containing nucleoside triphosphate hydrolases"/>
    <property type="match status" value="1"/>
</dbReference>
<dbReference type="SMART" id="SM00535">
    <property type="entry name" value="RIBOc"/>
    <property type="match status" value="2"/>
</dbReference>
<dbReference type="GO" id="GO:0050688">
    <property type="term" value="P:regulation of defense response to virus"/>
    <property type="evidence" value="ECO:0007669"/>
    <property type="project" value="UniProtKB-KW"/>
</dbReference>
<organism evidence="25 26">
    <name type="scientific">Penicillium diatomitis</name>
    <dbReference type="NCBI Taxonomy" id="2819901"/>
    <lineage>
        <taxon>Eukaryota</taxon>
        <taxon>Fungi</taxon>
        <taxon>Dikarya</taxon>
        <taxon>Ascomycota</taxon>
        <taxon>Pezizomycotina</taxon>
        <taxon>Eurotiomycetes</taxon>
        <taxon>Eurotiomycetidae</taxon>
        <taxon>Eurotiales</taxon>
        <taxon>Aspergillaceae</taxon>
        <taxon>Penicillium</taxon>
    </lineage>
</organism>
<dbReference type="InterPro" id="IPR027417">
    <property type="entry name" value="P-loop_NTPase"/>
</dbReference>
<comment type="function">
    <text evidence="16">Dicer-like endonuclease involved in cleaving double-stranded RNA in the RNA interference (RNAi) pathway. Produces 21 to 25 bp dsRNAs (siRNAs) which target the selective destruction of homologous RNAs leading to sequence-specific suppression of gene expression, called post-transcriptional gene silencing (PTGS). Part of a broad host defense response against viral infection and transposons.</text>
</comment>
<evidence type="ECO:0000259" key="22">
    <source>
        <dbReference type="PROSITE" id="PS51192"/>
    </source>
</evidence>
<keyword evidence="12" id="KW-0460">Magnesium</keyword>
<dbReference type="Pfam" id="PF00636">
    <property type="entry name" value="Ribonuclease_3"/>
    <property type="match status" value="2"/>
</dbReference>
<evidence type="ECO:0000256" key="19">
    <source>
        <dbReference type="SAM" id="MobiDB-lite"/>
    </source>
</evidence>
<dbReference type="FunFam" id="3.40.50.300:FF:001988">
    <property type="entry name" value="Dicer-like protein 1"/>
    <property type="match status" value="1"/>
</dbReference>
<feature type="region of interest" description="Disordered" evidence="19">
    <location>
        <begin position="1"/>
        <end position="32"/>
    </location>
</feature>
<evidence type="ECO:0000256" key="1">
    <source>
        <dbReference type="ARBA" id="ARBA00001936"/>
    </source>
</evidence>
<keyword evidence="8" id="KW-0378">Hydrolase</keyword>
<evidence type="ECO:0000256" key="14">
    <source>
        <dbReference type="ARBA" id="ARBA00023118"/>
    </source>
</evidence>
<dbReference type="PROSITE" id="PS51192">
    <property type="entry name" value="HELICASE_ATP_BIND_1"/>
    <property type="match status" value="1"/>
</dbReference>
<keyword evidence="6" id="KW-0677">Repeat</keyword>
<feature type="domain" description="RNase III" evidence="20">
    <location>
        <begin position="1035"/>
        <end position="1189"/>
    </location>
</feature>
<comment type="caution">
    <text evidence="25">The sequence shown here is derived from an EMBL/GenBank/DDBJ whole genome shotgun (WGS) entry which is preliminary data.</text>
</comment>
<evidence type="ECO:0000313" key="26">
    <source>
        <dbReference type="Proteomes" id="UP001148312"/>
    </source>
</evidence>
<reference evidence="25" key="2">
    <citation type="journal article" date="2023" name="IMA Fungus">
        <title>Comparative genomic study of the Penicillium genus elucidates a diverse pangenome and 15 lateral gene transfer events.</title>
        <authorList>
            <person name="Petersen C."/>
            <person name="Sorensen T."/>
            <person name="Nielsen M.R."/>
            <person name="Sondergaard T.E."/>
            <person name="Sorensen J.L."/>
            <person name="Fitzpatrick D.A."/>
            <person name="Frisvad J.C."/>
            <person name="Nielsen K.L."/>
        </authorList>
    </citation>
    <scope>NUCLEOTIDE SEQUENCE</scope>
    <source>
        <strain evidence="25">IBT 30728</strain>
    </source>
</reference>
<evidence type="ECO:0000256" key="16">
    <source>
        <dbReference type="ARBA" id="ARBA00025403"/>
    </source>
</evidence>
<dbReference type="InterPro" id="IPR003100">
    <property type="entry name" value="PAZ_dom"/>
</dbReference>
<evidence type="ECO:0000259" key="20">
    <source>
        <dbReference type="PROSITE" id="PS50142"/>
    </source>
</evidence>
<dbReference type="InterPro" id="IPR005034">
    <property type="entry name" value="Dicer_dimerisation"/>
</dbReference>
<dbReference type="Gene3D" id="1.10.1520.10">
    <property type="entry name" value="Ribonuclease III domain"/>
    <property type="match status" value="2"/>
</dbReference>
<evidence type="ECO:0000256" key="10">
    <source>
        <dbReference type="ARBA" id="ARBA00022833"/>
    </source>
</evidence>
<dbReference type="PROSITE" id="PS51194">
    <property type="entry name" value="HELICASE_CTER"/>
    <property type="match status" value="1"/>
</dbReference>
<keyword evidence="4" id="KW-0930">Antiviral protein</keyword>
<accession>A0A9X0BXN1</accession>
<evidence type="ECO:0000256" key="7">
    <source>
        <dbReference type="ARBA" id="ARBA00022741"/>
    </source>
</evidence>
<sequence length="1523" mass="174076">MPSLDLGDNVSMGSSEESERELENQVIPDTHTLQRQRTQEANFQFLLKQHAERGPEAYSESRSHYNNDDKFEDDLYSVPSISQLLKRQEAGRADLRPRVYQLELFERAKTENTIAVLDTGSGKTLIAVLLLKNVLQQELISRGDGKPPRIAFFLAHSVTLVYQQAAVLRQNLDQKVAFIYGAMGPDLWEKSTWEEWFTKNMVIVCTAEILNHCLLNGFIKMDQINILIFDEAHHAKKSHPYARMIREFYLKAQPSERPLIFGMTASPVDGKTKMTEAAARLEALLNSRIATTADLAGLREVVNKPTEETWTYPKLDPPYATKMYSQLKRSFGKIKSLEPVFRFAWTASSELGEWCADQIWRRALREDVIPHLESSMESHAALNSPDQAQKEREQELSAAQEAYEMVQSYKLQDPTDPNQLSSKVKLLIERLTLHFSESSENKCIVFTERRNTAKTLLHLCERLSLKNLRPEILIGSRNSDITGNVTFRNQFEVTSHFQDGKVNCLFATAVAEEGLDIPDCNFVIRFDLYNTLIQYIQSRGRARHTRSRFVTMIEAHNEKHKKKIQEVRESETLMRAFCETLPKDRLLRGYEYDLDLKSLLGKERGKRTYTIASTGARLTYEHAIDVLDRYGASLQYREEDIEEGRNSGQRGTRKYVNYIIISMGDKYGCEVMLPDKSPVRGVLGTMESSKAMAKGSAAFDTCLLLRKSSLLDSHFRPIFRRTLPLMRNAKLAIASKKQEKYDRRCKPSFWSYGIGSAPELLHVAVIKLEPIKPLSRHHAPMLLLTRQKLPSLPPFPVYLDNDVETTVRTVCVEGSIALTGDDLDCLTAFMRSVFRDVFHKVFEPLGEKFPYWLAPARDGMVGIMSEEQPRELIDWDALEFTRGHDDWRWSPDLDPSVLLKTFMYDPWSGKYRYFPLRIDPDLRPSDVPPAWVPRRRDINMENIMNYSSSLGKKSRNAILEQCDWNQPVIHVETVCLRRNFLDPGAELDKAEKAVCVVCPGPLMLSALPLTFVTSCLAFPAIISRIESYLIAWEAGQHLNLDLQLHLALEALTKDSDNTDEHRELQIHVQRGMGKNYERLEFLGDSFLKMGTSIALYCQRPDDNEYDYHVYRMCLVCNKNLYERAVNMKIHEFVRNRGFSRNTWFPPGPRLLQGRDISKNFEMESSHELGKKTIADVCEALIAAALLSGGKSHRMDSAVRAVTLFAHNDTLQVTHTATCWADYYSSYTKPKWQNSKPNGYELDLAQQIQAKLGYTFRCPTLLRSAFTHSSLPRHLAIVPCYQRLEFLGDALLDMVCVEYLFNRFPDKDPQWLTEHKMAIVSNKFLGALTVHLGLHRHLQHADGPIQGQITRYALEMQEAEEKSAGKMDYWLHASDAPKCLPDMLEAYIAAIFVDSEFDYSVVQEFFGKHIQPYFEDISLYDTFANRQPTKTYLFHQVASIYECRDISVKVGKIPDTDSKQPRILAAVMIHGQYVGEAVGSSSRYAKIRASERATEALKTLLPADFRIKFTCDCGSADPGRVKGN</sequence>
<evidence type="ECO:0000256" key="13">
    <source>
        <dbReference type="ARBA" id="ARBA00022884"/>
    </source>
</evidence>
<dbReference type="InterPro" id="IPR014001">
    <property type="entry name" value="Helicase_ATP-bd"/>
</dbReference>
<dbReference type="GO" id="GO:0051607">
    <property type="term" value="P:defense response to virus"/>
    <property type="evidence" value="ECO:0007669"/>
    <property type="project" value="UniProtKB-KW"/>
</dbReference>
<evidence type="ECO:0000256" key="18">
    <source>
        <dbReference type="PROSITE-ProRule" id="PRU00657"/>
    </source>
</evidence>
<dbReference type="Pfam" id="PF24995">
    <property type="entry name" value="DSRM_2"/>
    <property type="match status" value="1"/>
</dbReference>
<feature type="domain" description="RNase III" evidence="20">
    <location>
        <begin position="1244"/>
        <end position="1395"/>
    </location>
</feature>
<dbReference type="FunFam" id="1.10.1520.10:FF:000015">
    <property type="entry name" value="Dicer-like protein 1"/>
    <property type="match status" value="1"/>
</dbReference>
<evidence type="ECO:0000259" key="21">
    <source>
        <dbReference type="PROSITE" id="PS50821"/>
    </source>
</evidence>
<dbReference type="InterPro" id="IPR000999">
    <property type="entry name" value="RNase_III_dom"/>
</dbReference>
<proteinExistence type="inferred from homology"/>
<dbReference type="PANTHER" id="PTHR14950:SF62">
    <property type="entry name" value="DICER-LIKE PROTEIN 1"/>
    <property type="match status" value="1"/>
</dbReference>
<evidence type="ECO:0000259" key="23">
    <source>
        <dbReference type="PROSITE" id="PS51194"/>
    </source>
</evidence>
<dbReference type="CDD" id="cd00593">
    <property type="entry name" value="RIBOc"/>
    <property type="match status" value="2"/>
</dbReference>
<evidence type="ECO:0000256" key="4">
    <source>
        <dbReference type="ARBA" id="ARBA00022721"/>
    </source>
</evidence>
<evidence type="ECO:0000256" key="12">
    <source>
        <dbReference type="ARBA" id="ARBA00022842"/>
    </source>
</evidence>
<evidence type="ECO:0000256" key="11">
    <source>
        <dbReference type="ARBA" id="ARBA00022840"/>
    </source>
</evidence>